<comment type="subcellular location">
    <subcellularLocation>
        <location evidence="1">Membrane</location>
    </subcellularLocation>
</comment>
<keyword evidence="5 6" id="KW-0472">Membrane</keyword>
<feature type="transmembrane region" description="Helical" evidence="6">
    <location>
        <begin position="79"/>
        <end position="98"/>
    </location>
</feature>
<reference evidence="7" key="1">
    <citation type="submission" date="2022-01" db="EMBL/GenBank/DDBJ databases">
        <authorList>
            <person name="King R."/>
        </authorList>
    </citation>
    <scope>NUCLEOTIDE SEQUENCE</scope>
</reference>
<dbReference type="Pfam" id="PF03647">
    <property type="entry name" value="Tmemb_14"/>
    <property type="match status" value="1"/>
</dbReference>
<dbReference type="InterPro" id="IPR044890">
    <property type="entry name" value="TMEM14_sf"/>
</dbReference>
<dbReference type="Proteomes" id="UP001152799">
    <property type="component" value="Chromosome 1"/>
</dbReference>
<evidence type="ECO:0000256" key="5">
    <source>
        <dbReference type="ARBA" id="ARBA00023136"/>
    </source>
</evidence>
<keyword evidence="8" id="KW-1185">Reference proteome</keyword>
<dbReference type="EMBL" id="OU892277">
    <property type="protein sequence ID" value="CAG9760258.1"/>
    <property type="molecule type" value="Genomic_DNA"/>
</dbReference>
<gene>
    <name evidence="7" type="ORF">CEUTPL_LOCUS994</name>
</gene>
<name>A0A9N9MDQ5_9CUCU</name>
<comment type="similarity">
    <text evidence="2">Belongs to the TMEM14 family.</text>
</comment>
<evidence type="ECO:0000256" key="3">
    <source>
        <dbReference type="ARBA" id="ARBA00022692"/>
    </source>
</evidence>
<evidence type="ECO:0000256" key="4">
    <source>
        <dbReference type="ARBA" id="ARBA00022989"/>
    </source>
</evidence>
<evidence type="ECO:0000256" key="6">
    <source>
        <dbReference type="SAM" id="Phobius"/>
    </source>
</evidence>
<evidence type="ECO:0000313" key="8">
    <source>
        <dbReference type="Proteomes" id="UP001152799"/>
    </source>
</evidence>
<accession>A0A9N9MDQ5</accession>
<dbReference type="PANTHER" id="PTHR12668">
    <property type="entry name" value="TRANSMEMBRANE PROTEIN 14, 15"/>
    <property type="match status" value="1"/>
</dbReference>
<sequence length="108" mass="11061">MPADVPGYLYAGAIATGGIMGYVKAGSIPSLAAGLICGTVLVIGAYQTSQDPSNYGLQLGTSSLLAGLMGFRYYKSGKIMPAGVVSLLSIAIISRIGIRALNNQATKY</sequence>
<dbReference type="OrthoDB" id="5620at2759"/>
<feature type="transmembrane region" description="Helical" evidence="6">
    <location>
        <begin position="6"/>
        <end position="23"/>
    </location>
</feature>
<dbReference type="InterPro" id="IPR005349">
    <property type="entry name" value="TMEM14"/>
</dbReference>
<dbReference type="AlphaFoldDB" id="A0A9N9MDQ5"/>
<keyword evidence="3 6" id="KW-0812">Transmembrane</keyword>
<keyword evidence="4 6" id="KW-1133">Transmembrane helix</keyword>
<protein>
    <recommendedName>
        <fullName evidence="9">Transmembrane protein 14C</fullName>
    </recommendedName>
</protein>
<proteinExistence type="inferred from homology"/>
<dbReference type="Gene3D" id="1.10.10.1740">
    <property type="entry name" value="Transmembrane protein 14-like"/>
    <property type="match status" value="1"/>
</dbReference>
<evidence type="ECO:0000313" key="7">
    <source>
        <dbReference type="EMBL" id="CAG9760258.1"/>
    </source>
</evidence>
<evidence type="ECO:0000256" key="1">
    <source>
        <dbReference type="ARBA" id="ARBA00004370"/>
    </source>
</evidence>
<dbReference type="GO" id="GO:0031966">
    <property type="term" value="C:mitochondrial membrane"/>
    <property type="evidence" value="ECO:0007669"/>
    <property type="project" value="TreeGrafter"/>
</dbReference>
<feature type="transmembrane region" description="Helical" evidence="6">
    <location>
        <begin position="30"/>
        <end position="49"/>
    </location>
</feature>
<evidence type="ECO:0008006" key="9">
    <source>
        <dbReference type="Google" id="ProtNLM"/>
    </source>
</evidence>
<organism evidence="7 8">
    <name type="scientific">Ceutorhynchus assimilis</name>
    <name type="common">cabbage seed weevil</name>
    <dbReference type="NCBI Taxonomy" id="467358"/>
    <lineage>
        <taxon>Eukaryota</taxon>
        <taxon>Metazoa</taxon>
        <taxon>Ecdysozoa</taxon>
        <taxon>Arthropoda</taxon>
        <taxon>Hexapoda</taxon>
        <taxon>Insecta</taxon>
        <taxon>Pterygota</taxon>
        <taxon>Neoptera</taxon>
        <taxon>Endopterygota</taxon>
        <taxon>Coleoptera</taxon>
        <taxon>Polyphaga</taxon>
        <taxon>Cucujiformia</taxon>
        <taxon>Curculionidae</taxon>
        <taxon>Ceutorhynchinae</taxon>
        <taxon>Ceutorhynchus</taxon>
    </lineage>
</organism>
<dbReference type="GO" id="GO:0070453">
    <property type="term" value="P:regulation of heme biosynthetic process"/>
    <property type="evidence" value="ECO:0007669"/>
    <property type="project" value="TreeGrafter"/>
</dbReference>
<dbReference type="PANTHER" id="PTHR12668:SF43">
    <property type="entry name" value="TRANSMEMBRANE PROTEIN 14 HOMOLOG"/>
    <property type="match status" value="1"/>
</dbReference>
<evidence type="ECO:0000256" key="2">
    <source>
        <dbReference type="ARBA" id="ARBA00007590"/>
    </source>
</evidence>